<sequence>MLWLVWPGKQVVEVIEEPTVTEVEPTVHSEVIGQSVEGRPIEAYFYGDGEDKLLFVGGIHGGYEWNSVLLAYGMMEELEENPETVPSNVTVMIIPSANPDGLYDVIKKEGRMTSADIPLTESIAGTGRLNRNGVDLNRNFDCKWQPSATWRGNEVSAGSAPFSEPEAVAIRDFVLEHMPKAVVFWHSQANAVYASECQEGILPSTLTLMNTYSSASGYTPVESFDSYPVTGDAEGWLASIGISSVTVEFATHTSIDWQKNLAGVTAVLEHYDDTGLAR</sequence>
<accession>A0A2H0UIS8</accession>
<dbReference type="Gene3D" id="3.40.630.10">
    <property type="entry name" value="Zn peptidases"/>
    <property type="match status" value="1"/>
</dbReference>
<dbReference type="GO" id="GO:0006508">
    <property type="term" value="P:proteolysis"/>
    <property type="evidence" value="ECO:0007669"/>
    <property type="project" value="UniProtKB-KW"/>
</dbReference>
<evidence type="ECO:0000259" key="8">
    <source>
        <dbReference type="PROSITE" id="PS52035"/>
    </source>
</evidence>
<proteinExistence type="inferred from homology"/>
<comment type="cofactor">
    <cofactor evidence="1">
        <name>Zn(2+)</name>
        <dbReference type="ChEBI" id="CHEBI:29105"/>
    </cofactor>
</comment>
<dbReference type="CDD" id="cd00596">
    <property type="entry name" value="Peptidase_M14_like"/>
    <property type="match status" value="1"/>
</dbReference>
<keyword evidence="6" id="KW-0482">Metalloprotease</keyword>
<dbReference type="GO" id="GO:0004181">
    <property type="term" value="F:metallocarboxypeptidase activity"/>
    <property type="evidence" value="ECO:0007669"/>
    <property type="project" value="InterPro"/>
</dbReference>
<comment type="caution">
    <text evidence="9">The sequence shown here is derived from an EMBL/GenBank/DDBJ whole genome shotgun (WGS) entry which is preliminary data.</text>
</comment>
<evidence type="ECO:0000313" key="9">
    <source>
        <dbReference type="EMBL" id="PIR85606.1"/>
    </source>
</evidence>
<dbReference type="InterPro" id="IPR000834">
    <property type="entry name" value="Peptidase_M14"/>
</dbReference>
<evidence type="ECO:0000313" key="10">
    <source>
        <dbReference type="Proteomes" id="UP000229612"/>
    </source>
</evidence>
<protein>
    <recommendedName>
        <fullName evidence="8">Peptidase M14 domain-containing protein</fullName>
    </recommendedName>
</protein>
<organism evidence="9 10">
    <name type="scientific">Candidatus Kaiserbacteria bacterium CG10_big_fil_rev_8_21_14_0_10_44_10</name>
    <dbReference type="NCBI Taxonomy" id="1974606"/>
    <lineage>
        <taxon>Bacteria</taxon>
        <taxon>Candidatus Kaiseribacteriota</taxon>
    </lineage>
</organism>
<keyword evidence="5" id="KW-0862">Zinc</keyword>
<keyword evidence="4" id="KW-0378">Hydrolase</keyword>
<evidence type="ECO:0000256" key="7">
    <source>
        <dbReference type="PROSITE-ProRule" id="PRU01379"/>
    </source>
</evidence>
<dbReference type="SMART" id="SM00631">
    <property type="entry name" value="Zn_pept"/>
    <property type="match status" value="1"/>
</dbReference>
<dbReference type="PANTHER" id="PTHR11705:SF143">
    <property type="entry name" value="SLL0236 PROTEIN"/>
    <property type="match status" value="1"/>
</dbReference>
<feature type="active site" description="Proton donor/acceptor" evidence="7">
    <location>
        <position position="248"/>
    </location>
</feature>
<dbReference type="Pfam" id="PF00246">
    <property type="entry name" value="Peptidase_M14"/>
    <property type="match status" value="1"/>
</dbReference>
<feature type="domain" description="Peptidase M14" evidence="8">
    <location>
        <begin position="1"/>
        <end position="271"/>
    </location>
</feature>
<reference evidence="10" key="1">
    <citation type="submission" date="2017-09" db="EMBL/GenBank/DDBJ databases">
        <title>Depth-based differentiation of microbial function through sediment-hosted aquifers and enrichment of novel symbionts in the deep terrestrial subsurface.</title>
        <authorList>
            <person name="Probst A.J."/>
            <person name="Ladd B."/>
            <person name="Jarett J.K."/>
            <person name="Geller-Mcgrath D.E."/>
            <person name="Sieber C.M.K."/>
            <person name="Emerson J.B."/>
            <person name="Anantharaman K."/>
            <person name="Thomas B.C."/>
            <person name="Malmstrom R."/>
            <person name="Stieglmeier M."/>
            <person name="Klingl A."/>
            <person name="Woyke T."/>
            <person name="Ryan C.M."/>
            <person name="Banfield J.F."/>
        </authorList>
    </citation>
    <scope>NUCLEOTIDE SEQUENCE [LARGE SCALE GENOMIC DNA]</scope>
</reference>
<evidence type="ECO:0000256" key="4">
    <source>
        <dbReference type="ARBA" id="ARBA00022801"/>
    </source>
</evidence>
<evidence type="ECO:0000256" key="3">
    <source>
        <dbReference type="ARBA" id="ARBA00022670"/>
    </source>
</evidence>
<dbReference type="PROSITE" id="PS52035">
    <property type="entry name" value="PEPTIDASE_M14"/>
    <property type="match status" value="1"/>
</dbReference>
<evidence type="ECO:0000256" key="1">
    <source>
        <dbReference type="ARBA" id="ARBA00001947"/>
    </source>
</evidence>
<name>A0A2H0UIS8_9BACT</name>
<dbReference type="GO" id="GO:0005615">
    <property type="term" value="C:extracellular space"/>
    <property type="evidence" value="ECO:0007669"/>
    <property type="project" value="TreeGrafter"/>
</dbReference>
<dbReference type="Proteomes" id="UP000229612">
    <property type="component" value="Unassembled WGS sequence"/>
</dbReference>
<dbReference type="SUPFAM" id="SSF53187">
    <property type="entry name" value="Zn-dependent exopeptidases"/>
    <property type="match status" value="1"/>
</dbReference>
<evidence type="ECO:0000256" key="2">
    <source>
        <dbReference type="ARBA" id="ARBA00005988"/>
    </source>
</evidence>
<dbReference type="GO" id="GO:0008270">
    <property type="term" value="F:zinc ion binding"/>
    <property type="evidence" value="ECO:0007669"/>
    <property type="project" value="InterPro"/>
</dbReference>
<dbReference type="AlphaFoldDB" id="A0A2H0UIS8"/>
<evidence type="ECO:0000256" key="6">
    <source>
        <dbReference type="ARBA" id="ARBA00023049"/>
    </source>
</evidence>
<dbReference type="PANTHER" id="PTHR11705">
    <property type="entry name" value="PROTEASE FAMILY M14 CARBOXYPEPTIDASE A,B"/>
    <property type="match status" value="1"/>
</dbReference>
<evidence type="ECO:0000256" key="5">
    <source>
        <dbReference type="ARBA" id="ARBA00022833"/>
    </source>
</evidence>
<dbReference type="EMBL" id="PFBG01000038">
    <property type="protein sequence ID" value="PIR85606.1"/>
    <property type="molecule type" value="Genomic_DNA"/>
</dbReference>
<comment type="similarity">
    <text evidence="2 7">Belongs to the peptidase M14 family.</text>
</comment>
<gene>
    <name evidence="9" type="ORF">COU14_03430</name>
</gene>
<keyword evidence="3" id="KW-0645">Protease</keyword>